<evidence type="ECO:0000256" key="3">
    <source>
        <dbReference type="ARBA" id="ARBA00023002"/>
    </source>
</evidence>
<dbReference type="Proteomes" id="UP001549110">
    <property type="component" value="Unassembled WGS sequence"/>
</dbReference>
<evidence type="ECO:0000259" key="4">
    <source>
        <dbReference type="Pfam" id="PF01872"/>
    </source>
</evidence>
<comment type="caution">
    <text evidence="5">The sequence shown here is derived from an EMBL/GenBank/DDBJ whole genome shotgun (WGS) entry which is preliminary data.</text>
</comment>
<gene>
    <name evidence="5" type="ORF">ABID41_002539</name>
</gene>
<reference evidence="5 6" key="1">
    <citation type="submission" date="2024-06" db="EMBL/GenBank/DDBJ databases">
        <title>Genomic Encyclopedia of Type Strains, Phase IV (KMG-IV): sequencing the most valuable type-strain genomes for metagenomic binning, comparative biology and taxonomic classification.</title>
        <authorList>
            <person name="Goeker M."/>
        </authorList>
    </citation>
    <scope>NUCLEOTIDE SEQUENCE [LARGE SCALE GENOMIC DNA]</scope>
    <source>
        <strain evidence="5 6">DSM 17809</strain>
    </source>
</reference>
<keyword evidence="5" id="KW-0378">Hydrolase</keyword>
<dbReference type="EC" id="1.1.1.193" evidence="5"/>
<dbReference type="GO" id="GO:0008703">
    <property type="term" value="F:5-amino-6-(5-phosphoribosylamino)uracil reductase activity"/>
    <property type="evidence" value="ECO:0007669"/>
    <property type="project" value="UniProtKB-EC"/>
</dbReference>
<comment type="pathway">
    <text evidence="1">Cofactor biosynthesis; riboflavin biosynthesis.</text>
</comment>
<dbReference type="SUPFAM" id="SSF53597">
    <property type="entry name" value="Dihydrofolate reductase-like"/>
    <property type="match status" value="1"/>
</dbReference>
<sequence length="213" mass="23269">MITLKLATSLDGRIATATGESRWITGPQARQATHRLRAEHDAVLVGVETALADDPELTVRLEGWSGRQPTRVVLDSRQRLADGCKLVATARDVPTYVVSTTPPEPRLTDQGVRVLQVHAVGEERPELRDVVAALAEEGLVRLFVEGGGQVAGSFLRCGLVDRLEWFRAPIVIGGEGRPGIGALALSALADAPRLRRIEIREVGDDLWERYERI</sequence>
<dbReference type="Pfam" id="PF01872">
    <property type="entry name" value="RibD_C"/>
    <property type="match status" value="1"/>
</dbReference>
<protein>
    <submittedName>
        <fullName evidence="5">Diaminohydroxyphosphoribosylaminopyrimidine deaminase/5-amino-6-(5-phosphoribosylamino)uracil reductase</fullName>
        <ecNumber evidence="5">1.1.1.193</ecNumber>
        <ecNumber evidence="5">3.5.4.26</ecNumber>
    </submittedName>
</protein>
<dbReference type="EMBL" id="JBEPLU010000002">
    <property type="protein sequence ID" value="MET3527421.1"/>
    <property type="molecule type" value="Genomic_DNA"/>
</dbReference>
<dbReference type="GO" id="GO:0008835">
    <property type="term" value="F:diaminohydroxyphosphoribosylaminopyrimidine deaminase activity"/>
    <property type="evidence" value="ECO:0007669"/>
    <property type="project" value="UniProtKB-EC"/>
</dbReference>
<proteinExistence type="predicted"/>
<feature type="domain" description="Bacterial bifunctional deaminase-reductase C-terminal" evidence="4">
    <location>
        <begin position="2"/>
        <end position="206"/>
    </location>
</feature>
<name>A0ABV2ELD8_9CAUL</name>
<dbReference type="PANTHER" id="PTHR38011:SF7">
    <property type="entry name" value="2,5-DIAMINO-6-RIBOSYLAMINO-4(3H)-PYRIMIDINONE 5'-PHOSPHATE REDUCTASE"/>
    <property type="match status" value="1"/>
</dbReference>
<evidence type="ECO:0000313" key="5">
    <source>
        <dbReference type="EMBL" id="MET3527421.1"/>
    </source>
</evidence>
<dbReference type="InterPro" id="IPR002734">
    <property type="entry name" value="RibDG_C"/>
</dbReference>
<accession>A0ABV2ELD8</accession>
<dbReference type="RefSeq" id="WP_331928032.1">
    <property type="nucleotide sequence ID" value="NZ_JBEPLU010000002.1"/>
</dbReference>
<dbReference type="EC" id="3.5.4.26" evidence="5"/>
<keyword evidence="6" id="KW-1185">Reference proteome</keyword>
<evidence type="ECO:0000313" key="6">
    <source>
        <dbReference type="Proteomes" id="UP001549110"/>
    </source>
</evidence>
<dbReference type="NCBIfam" id="TIGR00227">
    <property type="entry name" value="ribD_Cterm"/>
    <property type="match status" value="1"/>
</dbReference>
<keyword evidence="2" id="KW-0521">NADP</keyword>
<dbReference type="InterPro" id="IPR024072">
    <property type="entry name" value="DHFR-like_dom_sf"/>
</dbReference>
<dbReference type="InterPro" id="IPR011549">
    <property type="entry name" value="RibD_C"/>
</dbReference>
<evidence type="ECO:0000256" key="1">
    <source>
        <dbReference type="ARBA" id="ARBA00005104"/>
    </source>
</evidence>
<organism evidence="5 6">
    <name type="scientific">Phenylobacterium koreense</name>
    <dbReference type="NCBI Taxonomy" id="266125"/>
    <lineage>
        <taxon>Bacteria</taxon>
        <taxon>Pseudomonadati</taxon>
        <taxon>Pseudomonadota</taxon>
        <taxon>Alphaproteobacteria</taxon>
        <taxon>Caulobacterales</taxon>
        <taxon>Caulobacteraceae</taxon>
        <taxon>Phenylobacterium</taxon>
    </lineage>
</organism>
<dbReference type="Gene3D" id="3.40.430.10">
    <property type="entry name" value="Dihydrofolate Reductase, subunit A"/>
    <property type="match status" value="1"/>
</dbReference>
<keyword evidence="3 5" id="KW-0560">Oxidoreductase</keyword>
<dbReference type="InterPro" id="IPR050765">
    <property type="entry name" value="Riboflavin_Biosynth_HTPR"/>
</dbReference>
<evidence type="ECO:0000256" key="2">
    <source>
        <dbReference type="ARBA" id="ARBA00022857"/>
    </source>
</evidence>
<dbReference type="PANTHER" id="PTHR38011">
    <property type="entry name" value="DIHYDROFOLATE REDUCTASE FAMILY PROTEIN (AFU_ORTHOLOGUE AFUA_8G06820)"/>
    <property type="match status" value="1"/>
</dbReference>